<dbReference type="Proteomes" id="UP001152747">
    <property type="component" value="Unassembled WGS sequence"/>
</dbReference>
<keyword evidence="2" id="KW-0472">Membrane</keyword>
<organism evidence="4 5">
    <name type="scientific">Caenorhabditis angaria</name>
    <dbReference type="NCBI Taxonomy" id="860376"/>
    <lineage>
        <taxon>Eukaryota</taxon>
        <taxon>Metazoa</taxon>
        <taxon>Ecdysozoa</taxon>
        <taxon>Nematoda</taxon>
        <taxon>Chromadorea</taxon>
        <taxon>Rhabditida</taxon>
        <taxon>Rhabditina</taxon>
        <taxon>Rhabditomorpha</taxon>
        <taxon>Rhabditoidea</taxon>
        <taxon>Rhabditidae</taxon>
        <taxon>Peloderinae</taxon>
        <taxon>Caenorhabditis</taxon>
    </lineage>
</organism>
<feature type="compositionally biased region" description="Basic and acidic residues" evidence="1">
    <location>
        <begin position="167"/>
        <end position="176"/>
    </location>
</feature>
<sequence length="198" mass="22247">MCTKKSKYISLPPQEQICSQKDAACNYADIKTGFSKWQKCLIIFVQDNKKDDARLIIYKYFLFGICAGLSLDLGQFLLIILNMSLIYFRKPLIGVIYSLKNLKSLEVKKDSNNYELKLKTEQKQKLSLKFKGAQSAKWIGAIISQTNTNLSHSTHSPSLLQSNTKSESCEKSKKSGSDCGTKSSSKFASEKSEKKSES</sequence>
<evidence type="ECO:0000256" key="1">
    <source>
        <dbReference type="SAM" id="MobiDB-lite"/>
    </source>
</evidence>
<name>A0A9P1IQ51_9PELO</name>
<dbReference type="InterPro" id="IPR040443">
    <property type="entry name" value="PH_15"/>
</dbReference>
<accession>A0A9P1IQ51</accession>
<feature type="region of interest" description="Disordered" evidence="1">
    <location>
        <begin position="151"/>
        <end position="198"/>
    </location>
</feature>
<dbReference type="Pfam" id="PF17339">
    <property type="entry name" value="PH_15"/>
    <property type="match status" value="2"/>
</dbReference>
<feature type="transmembrane region" description="Helical" evidence="2">
    <location>
        <begin position="60"/>
        <end position="88"/>
    </location>
</feature>
<evidence type="ECO:0000313" key="4">
    <source>
        <dbReference type="EMBL" id="CAI5448711.1"/>
    </source>
</evidence>
<feature type="compositionally biased region" description="Basic and acidic residues" evidence="1">
    <location>
        <begin position="188"/>
        <end position="198"/>
    </location>
</feature>
<reference evidence="4" key="1">
    <citation type="submission" date="2022-11" db="EMBL/GenBank/DDBJ databases">
        <authorList>
            <person name="Kikuchi T."/>
        </authorList>
    </citation>
    <scope>NUCLEOTIDE SEQUENCE</scope>
    <source>
        <strain evidence="4">PS1010</strain>
    </source>
</reference>
<proteinExistence type="predicted"/>
<protein>
    <recommendedName>
        <fullName evidence="3">PH-15 domain-containing protein</fullName>
    </recommendedName>
</protein>
<evidence type="ECO:0000256" key="2">
    <source>
        <dbReference type="SAM" id="Phobius"/>
    </source>
</evidence>
<evidence type="ECO:0000313" key="5">
    <source>
        <dbReference type="Proteomes" id="UP001152747"/>
    </source>
</evidence>
<gene>
    <name evidence="4" type="ORF">CAMP_LOCUS11348</name>
</gene>
<keyword evidence="2" id="KW-0812">Transmembrane</keyword>
<feature type="domain" description="PH-15" evidence="3">
    <location>
        <begin position="86"/>
        <end position="142"/>
    </location>
</feature>
<keyword evidence="2" id="KW-1133">Transmembrane helix</keyword>
<feature type="domain" description="PH-15" evidence="3">
    <location>
        <begin position="11"/>
        <end position="77"/>
    </location>
</feature>
<feature type="compositionally biased region" description="Low complexity" evidence="1">
    <location>
        <begin position="177"/>
        <end position="187"/>
    </location>
</feature>
<dbReference type="OrthoDB" id="5875557at2759"/>
<evidence type="ECO:0000259" key="3">
    <source>
        <dbReference type="Pfam" id="PF17339"/>
    </source>
</evidence>
<feature type="compositionally biased region" description="Polar residues" evidence="1">
    <location>
        <begin position="151"/>
        <end position="164"/>
    </location>
</feature>
<dbReference type="AlphaFoldDB" id="A0A9P1IQ51"/>
<dbReference type="EMBL" id="CANHGI010000004">
    <property type="protein sequence ID" value="CAI5448711.1"/>
    <property type="molecule type" value="Genomic_DNA"/>
</dbReference>
<keyword evidence="5" id="KW-1185">Reference proteome</keyword>
<comment type="caution">
    <text evidence="4">The sequence shown here is derived from an EMBL/GenBank/DDBJ whole genome shotgun (WGS) entry which is preliminary data.</text>
</comment>